<dbReference type="InterPro" id="IPR008635">
    <property type="entry name" value="Coiled_stalk_dom"/>
</dbReference>
<dbReference type="Proteomes" id="UP000461288">
    <property type="component" value="Unassembled WGS sequence"/>
</dbReference>
<reference evidence="2 3" key="1">
    <citation type="submission" date="2019-12" db="EMBL/GenBank/DDBJ databases">
        <title>Draft genome sequence of Pseudomonas otitidis recovered from a chicken carcass.</title>
        <authorList>
            <person name="Vieira T.R."/>
            <person name="Oliviera E.F.C."/>
            <person name="Silva N.M.V."/>
            <person name="Sambrano G.E."/>
            <person name="Cibulski S.P."/>
            <person name="Cardoso M.R.I."/>
        </authorList>
    </citation>
    <scope>NUCLEOTIDE SEQUENCE [LARGE SCALE GENOMIC DNA]</scope>
    <source>
        <strain evidence="2 3">25_K</strain>
    </source>
</reference>
<name>A0A7X3H5N8_9GAMM</name>
<protein>
    <submittedName>
        <fullName evidence="2">Head decoration protein</fullName>
    </submittedName>
</protein>
<dbReference type="Pfam" id="PF05662">
    <property type="entry name" value="YadA_stalk"/>
    <property type="match status" value="1"/>
</dbReference>
<sequence length="240" mass="24181">MKFTNTIDANGFKVTGMADGTNPQDAVTKAQLDAAVQGYSWKAPVRAATTANITLSGAQTIDGVSIVAGDRVLVKNQTAGSGNGIYIAAAGSWARATDMDTAAEALGAAVFVSEGTTQGNQVWLMTTDAPITIGTTALVWTQVGAGTSYTAGSGISISGGVIAVDTSVVARKASATIGDGTATTITVTHNLNTQDVVVSVREASTNVGVMADWVANGANTIQLTFGTAPTSGQYRVTVTG</sequence>
<feature type="domain" description="Trimeric autotransporter adhesin YadA-like stalk" evidence="1">
    <location>
        <begin position="13"/>
        <end position="50"/>
    </location>
</feature>
<evidence type="ECO:0000313" key="2">
    <source>
        <dbReference type="EMBL" id="MWK55809.1"/>
    </source>
</evidence>
<dbReference type="RefSeq" id="WP_160480349.1">
    <property type="nucleotide sequence ID" value="NZ_WTFN01000013.1"/>
</dbReference>
<comment type="caution">
    <text evidence="2">The sequence shown here is derived from an EMBL/GenBank/DDBJ whole genome shotgun (WGS) entry which is preliminary data.</text>
</comment>
<proteinExistence type="predicted"/>
<gene>
    <name evidence="2" type="ORF">GO594_07470</name>
</gene>
<evidence type="ECO:0000313" key="3">
    <source>
        <dbReference type="Proteomes" id="UP000461288"/>
    </source>
</evidence>
<dbReference type="AlphaFoldDB" id="A0A7X3H5N8"/>
<organism evidence="2 3">
    <name type="scientific">Metapseudomonas otitidis</name>
    <dbReference type="NCBI Taxonomy" id="319939"/>
    <lineage>
        <taxon>Bacteria</taxon>
        <taxon>Pseudomonadati</taxon>
        <taxon>Pseudomonadota</taxon>
        <taxon>Gammaproteobacteria</taxon>
        <taxon>Pseudomonadales</taxon>
        <taxon>Pseudomonadaceae</taxon>
        <taxon>Metapseudomonas</taxon>
    </lineage>
</organism>
<evidence type="ECO:0000259" key="1">
    <source>
        <dbReference type="Pfam" id="PF05662"/>
    </source>
</evidence>
<dbReference type="EMBL" id="WTFN01000013">
    <property type="protein sequence ID" value="MWK55809.1"/>
    <property type="molecule type" value="Genomic_DNA"/>
</dbReference>
<accession>A0A7X3H5N8</accession>